<dbReference type="SMART" id="SM00320">
    <property type="entry name" value="WD40"/>
    <property type="match status" value="5"/>
</dbReference>
<feature type="region of interest" description="Disordered" evidence="6">
    <location>
        <begin position="89"/>
        <end position="164"/>
    </location>
</feature>
<dbReference type="PROSITE" id="PS00678">
    <property type="entry name" value="WD_REPEATS_1"/>
    <property type="match status" value="1"/>
</dbReference>
<dbReference type="SUPFAM" id="SSF50978">
    <property type="entry name" value="WD40 repeat-like"/>
    <property type="match status" value="1"/>
</dbReference>
<feature type="compositionally biased region" description="Low complexity" evidence="6">
    <location>
        <begin position="151"/>
        <end position="164"/>
    </location>
</feature>
<name>A0A060T7H3_BLAAD</name>
<accession>A0A060T7H3</accession>
<dbReference type="InterPro" id="IPR006594">
    <property type="entry name" value="LisH"/>
</dbReference>
<dbReference type="Pfam" id="PF08513">
    <property type="entry name" value="LisH"/>
    <property type="match status" value="1"/>
</dbReference>
<feature type="repeat" description="WD" evidence="5">
    <location>
        <begin position="346"/>
        <end position="387"/>
    </location>
</feature>
<dbReference type="InterPro" id="IPR045183">
    <property type="entry name" value="Ebi-like"/>
</dbReference>
<dbReference type="InterPro" id="IPR036322">
    <property type="entry name" value="WD40_repeat_dom_sf"/>
</dbReference>
<reference evidence="8" key="2">
    <citation type="submission" date="2014-06" db="EMBL/GenBank/DDBJ databases">
        <title>The complete genome of Blastobotrys (Arxula) adeninivorans LS3 - a yeast of biotechnological interest.</title>
        <authorList>
            <person name="Kunze G."/>
            <person name="Gaillardin C."/>
            <person name="Czernicka M."/>
            <person name="Durrens P."/>
            <person name="Martin T."/>
            <person name="Boer E."/>
            <person name="Gabaldon T."/>
            <person name="Cruz J."/>
            <person name="Talla E."/>
            <person name="Marck C."/>
            <person name="Goffeau A."/>
            <person name="Barbe V."/>
            <person name="Baret P."/>
            <person name="Baronian K."/>
            <person name="Beier S."/>
            <person name="Bleykasten C."/>
            <person name="Bode R."/>
            <person name="Casaregola S."/>
            <person name="Despons L."/>
            <person name="Fairhead C."/>
            <person name="Giersberg M."/>
            <person name="Gierski P."/>
            <person name="Hahnel U."/>
            <person name="Hartmann A."/>
            <person name="Jankowska D."/>
            <person name="Jubin C."/>
            <person name="Jung P."/>
            <person name="Lafontaine I."/>
            <person name="Leh-Louis V."/>
            <person name="Lemaire M."/>
            <person name="Marcet-Houben M."/>
            <person name="Mascher M."/>
            <person name="Morel G."/>
            <person name="Richard G.-F."/>
            <person name="Riechen J."/>
            <person name="Sacerdot C."/>
            <person name="Sarkar A."/>
            <person name="Savel G."/>
            <person name="Schacherer J."/>
            <person name="Sherman D."/>
            <person name="Straub M.-L."/>
            <person name="Stein N."/>
            <person name="Thierry A."/>
            <person name="Trautwein-Schult A."/>
            <person name="Westhof E."/>
            <person name="Worch S."/>
            <person name="Dujon B."/>
            <person name="Souciet J.-L."/>
            <person name="Wincker P."/>
            <person name="Scholz U."/>
            <person name="Neuveglise N."/>
        </authorList>
    </citation>
    <scope>NUCLEOTIDE SEQUENCE</scope>
    <source>
        <strain evidence="8">LS3</strain>
    </source>
</reference>
<keyword evidence="3" id="KW-0677">Repeat</keyword>
<keyword evidence="4" id="KW-0539">Nucleus</keyword>
<dbReference type="Pfam" id="PF00400">
    <property type="entry name" value="WD40"/>
    <property type="match status" value="3"/>
</dbReference>
<dbReference type="PANTHER" id="PTHR22846:SF2">
    <property type="entry name" value="F-BOX-LIKE_WD REPEAT-CONTAINING PROTEIN EBI"/>
    <property type="match status" value="1"/>
</dbReference>
<dbReference type="Pfam" id="PF12894">
    <property type="entry name" value="ANAPC4_WD40"/>
    <property type="match status" value="1"/>
</dbReference>
<dbReference type="InterPro" id="IPR024977">
    <property type="entry name" value="Apc4-like_WD40_dom"/>
</dbReference>
<feature type="compositionally biased region" description="Polar residues" evidence="6">
    <location>
        <begin position="307"/>
        <end position="317"/>
    </location>
</feature>
<dbReference type="AlphaFoldDB" id="A0A060T7H3"/>
<dbReference type="GO" id="GO:0006357">
    <property type="term" value="P:regulation of transcription by RNA polymerase II"/>
    <property type="evidence" value="ECO:0007669"/>
    <property type="project" value="TreeGrafter"/>
</dbReference>
<dbReference type="PROSITE" id="PS50896">
    <property type="entry name" value="LISH"/>
    <property type="match status" value="1"/>
</dbReference>
<sequence length="529" mass="57815">MSISSRQLNYLVWRYLQESGFELSSYALQKEAHPQQLEKDLGEKVAMGTLITLVQKGIQLTQLEQNVQKPDSVRSTADRKVYTLLNALDQELVEPDTPSSREYTPPSDILRDKDNEGDQEMENSVGKESTPLEPSNEIPTNESNSSKVTAHQPQDNHQQHNNEPNWNTEVVYEGAPVSAAQWSKDTVAVGSTNVELIDMNTKNTVTLAQPSSIPENEVTVISWSHDGSLLATASFDGQISVWTSDGKLRHVLSLHGSPVLVLKWNDDDSSLLSVDCTNRLVVWDSASGDIRQRFQPEPSNLPLEAPPSTTSSGTDAGWIDSTTYAATDGVNIVIYKLGEPKPLLQFQGHSQGINSIEFDTYSQLLCSGSDDHTVRIWNGKASVPVHTLVGHSGPVLATRWLMAPDSLSQVLDPEARRPAIVASASIDGTIRVWDAYSGQCLNLLNAHKSPIFFCELSPNGKYIASAAVDGVVMIWDFSKGPQQVDLVARHEKAPGGEASGLSVLTWSEDSTRLFVSYGKGVVLKLANDL</sequence>
<dbReference type="PANTHER" id="PTHR22846">
    <property type="entry name" value="WD40 REPEAT PROTEIN"/>
    <property type="match status" value="1"/>
</dbReference>
<dbReference type="SMART" id="SM00667">
    <property type="entry name" value="LisH"/>
    <property type="match status" value="1"/>
</dbReference>
<dbReference type="EMBL" id="HG937692">
    <property type="protein sequence ID" value="CDP36913.1"/>
    <property type="molecule type" value="Genomic_DNA"/>
</dbReference>
<dbReference type="InterPro" id="IPR020472">
    <property type="entry name" value="WD40_PAC1"/>
</dbReference>
<evidence type="ECO:0000259" key="7">
    <source>
        <dbReference type="Pfam" id="PF12894"/>
    </source>
</evidence>
<evidence type="ECO:0000256" key="4">
    <source>
        <dbReference type="ARBA" id="ARBA00023242"/>
    </source>
</evidence>
<evidence type="ECO:0000256" key="3">
    <source>
        <dbReference type="ARBA" id="ARBA00022737"/>
    </source>
</evidence>
<organism evidence="8">
    <name type="scientific">Blastobotrys adeninivorans</name>
    <name type="common">Yeast</name>
    <name type="synonym">Arxula adeninivorans</name>
    <dbReference type="NCBI Taxonomy" id="409370"/>
    <lineage>
        <taxon>Eukaryota</taxon>
        <taxon>Fungi</taxon>
        <taxon>Dikarya</taxon>
        <taxon>Ascomycota</taxon>
        <taxon>Saccharomycotina</taxon>
        <taxon>Dipodascomycetes</taxon>
        <taxon>Dipodascales</taxon>
        <taxon>Trichomonascaceae</taxon>
        <taxon>Blastobotrys</taxon>
    </lineage>
</organism>
<evidence type="ECO:0000256" key="6">
    <source>
        <dbReference type="SAM" id="MobiDB-lite"/>
    </source>
</evidence>
<dbReference type="Gene3D" id="2.130.10.10">
    <property type="entry name" value="YVTN repeat-like/Quinoprotein amine dehydrogenase"/>
    <property type="match status" value="1"/>
</dbReference>
<dbReference type="PROSITE" id="PS50082">
    <property type="entry name" value="WD_REPEATS_2"/>
    <property type="match status" value="5"/>
</dbReference>
<gene>
    <name evidence="8" type="ORF">GNLVRS02_ARAD1B23892g</name>
</gene>
<dbReference type="GO" id="GO:0003714">
    <property type="term" value="F:transcription corepressor activity"/>
    <property type="evidence" value="ECO:0007669"/>
    <property type="project" value="InterPro"/>
</dbReference>
<feature type="region of interest" description="Disordered" evidence="6">
    <location>
        <begin position="295"/>
        <end position="317"/>
    </location>
</feature>
<feature type="repeat" description="WD" evidence="5">
    <location>
        <begin position="215"/>
        <end position="242"/>
    </location>
</feature>
<dbReference type="PROSITE" id="PS50294">
    <property type="entry name" value="WD_REPEATS_REGION"/>
    <property type="match status" value="3"/>
</dbReference>
<dbReference type="PhylomeDB" id="A0A060T7H3"/>
<keyword evidence="2 5" id="KW-0853">WD repeat</keyword>
<dbReference type="InterPro" id="IPR019775">
    <property type="entry name" value="WD40_repeat_CS"/>
</dbReference>
<feature type="compositionally biased region" description="Polar residues" evidence="6">
    <location>
        <begin position="137"/>
        <end position="149"/>
    </location>
</feature>
<proteinExistence type="predicted"/>
<feature type="repeat" description="WD" evidence="5">
    <location>
        <begin position="252"/>
        <end position="293"/>
    </location>
</feature>
<dbReference type="InterPro" id="IPR001680">
    <property type="entry name" value="WD40_rpt"/>
</dbReference>
<evidence type="ECO:0000313" key="8">
    <source>
        <dbReference type="EMBL" id="CDP36913.1"/>
    </source>
</evidence>
<feature type="repeat" description="WD" evidence="5">
    <location>
        <begin position="421"/>
        <end position="443"/>
    </location>
</feature>
<reference evidence="8" key="1">
    <citation type="submission" date="2014-02" db="EMBL/GenBank/DDBJ databases">
        <authorList>
            <person name="Genoscope - CEA"/>
        </authorList>
    </citation>
    <scope>NUCLEOTIDE SEQUENCE</scope>
    <source>
        <strain evidence="8">LS3</strain>
    </source>
</reference>
<evidence type="ECO:0000256" key="1">
    <source>
        <dbReference type="ARBA" id="ARBA00004123"/>
    </source>
</evidence>
<dbReference type="CDD" id="cd00200">
    <property type="entry name" value="WD40"/>
    <property type="match status" value="1"/>
</dbReference>
<feature type="repeat" description="WD" evidence="5">
    <location>
        <begin position="444"/>
        <end position="485"/>
    </location>
</feature>
<protein>
    <submittedName>
        <fullName evidence="8">ARAD1B23892p</fullName>
    </submittedName>
</protein>
<dbReference type="Gene3D" id="1.20.960.30">
    <property type="match status" value="1"/>
</dbReference>
<evidence type="ECO:0000256" key="2">
    <source>
        <dbReference type="ARBA" id="ARBA00022574"/>
    </source>
</evidence>
<dbReference type="GO" id="GO:0034967">
    <property type="term" value="C:Set3 complex"/>
    <property type="evidence" value="ECO:0007669"/>
    <property type="project" value="TreeGrafter"/>
</dbReference>
<dbReference type="PRINTS" id="PR00320">
    <property type="entry name" value="GPROTEINBRPT"/>
</dbReference>
<feature type="domain" description="Anaphase-promoting complex subunit 4-like WD40" evidence="7">
    <location>
        <begin position="189"/>
        <end position="266"/>
    </location>
</feature>
<evidence type="ECO:0000256" key="5">
    <source>
        <dbReference type="PROSITE-ProRule" id="PRU00221"/>
    </source>
</evidence>
<dbReference type="InterPro" id="IPR015943">
    <property type="entry name" value="WD40/YVTN_repeat-like_dom_sf"/>
</dbReference>
<comment type="subcellular location">
    <subcellularLocation>
        <location evidence="1">Nucleus</location>
    </subcellularLocation>
</comment>